<dbReference type="InterPro" id="IPR012337">
    <property type="entry name" value="RNaseH-like_sf"/>
</dbReference>
<gene>
    <name evidence="3" type="ORF">SNE34_06140</name>
</gene>
<evidence type="ECO:0000256" key="1">
    <source>
        <dbReference type="SAM" id="MobiDB-lite"/>
    </source>
</evidence>
<feature type="region of interest" description="Disordered" evidence="1">
    <location>
        <begin position="1"/>
        <end position="20"/>
    </location>
</feature>
<comment type="caution">
    <text evidence="3">The sequence shown here is derived from an EMBL/GenBank/DDBJ whole genome shotgun (WGS) entry which is preliminary data.</text>
</comment>
<evidence type="ECO:0000313" key="3">
    <source>
        <dbReference type="EMBL" id="MEG3183585.1"/>
    </source>
</evidence>
<feature type="region of interest" description="Disordered" evidence="1">
    <location>
        <begin position="347"/>
        <end position="366"/>
    </location>
</feature>
<name>A0ABU7YXC1_9GAMM</name>
<feature type="compositionally biased region" description="Polar residues" evidence="1">
    <location>
        <begin position="782"/>
        <end position="791"/>
    </location>
</feature>
<accession>A0ABU7YXC1</accession>
<protein>
    <submittedName>
        <fullName evidence="3">DDE-type integrase/transposase/recombinase</fullName>
    </submittedName>
</protein>
<dbReference type="RefSeq" id="WP_332615741.1">
    <property type="nucleotide sequence ID" value="NZ_JAXGFP010000003.1"/>
</dbReference>
<dbReference type="Gene3D" id="3.30.420.10">
    <property type="entry name" value="Ribonuclease H-like superfamily/Ribonuclease H"/>
    <property type="match status" value="1"/>
</dbReference>
<evidence type="ECO:0000259" key="2">
    <source>
        <dbReference type="PROSITE" id="PS50994"/>
    </source>
</evidence>
<sequence length="823" mass="92478">MGTARKSANRSPEHSGLPSPQALAEHLQALEMPDDGIAYVLETMSQPPSRRVGEHRLRNFVLDVPMPQFGVRLQAESATGEYYFLLELSRQDDVWAVFDQPPPVFFNVTTRRGYQTPSQHTPDYLVVRNHVVVAYEVKATSMLDELCESRKCDWQKSPSGYRFLPARDYFERLGIAHEIHPAEAVPAIRAQNYQLLNAVRDLSKPIDARTADRLLQQVSLRTCVSGREVQVLLGTVDLTIAYALVQQKILFVDLDNALLADPDAVWFATQPGVAEEVTRAQKTIGAALERYGTSVSIRDVCAPRDELELLVRLSNVDPSHRPPDVLSLRRSERSRRRYRAILRKAGGDPRSLIPKQRPGNRSPRKSAEHYELINDVIHNALRNPSRPSTAIAFLEYHRRLHESSLCQRPLSRTAFYLHAKKHSPTATAASRGGRREANALSAPISPQHHGLLWTRAFAGAHIDHYQIDNHLILGEIDGKKVKRRPWLTAMVDAYTKETLGIWLSFRPPSRVACAMVIRDCVRRHERLPEMLVVDGGSEFDSVHFSATLATLGIVRTNRPPEDPRFGTEAERLFLTLKEKYGRGQAGFTEGIARHRRISGTHAPARFAALTLSTFARRLEAFLFTRHDSIPRRGMDASPSALRCESLEQIPFSGRPAAWDLPFLILTPVEAPRDQYAIDPIRGVRVFDLWYASEVLARQPRYKRQVQVRIDPCTDAAIYVCIDDHWHVFLRRESRQLLAKEYWSAQSIASTRHGLSGDLRAMAESADRAAYLLLCSEQAAEASNTRSAQEKPSSVPAPASDDCPPSVKKPWPSPGGDLASDEPL</sequence>
<dbReference type="InterPro" id="IPR001584">
    <property type="entry name" value="Integrase_cat-core"/>
</dbReference>
<feature type="region of interest" description="Disordered" evidence="1">
    <location>
        <begin position="782"/>
        <end position="823"/>
    </location>
</feature>
<dbReference type="SUPFAM" id="SSF53098">
    <property type="entry name" value="Ribonuclease H-like"/>
    <property type="match status" value="1"/>
</dbReference>
<proteinExistence type="predicted"/>
<dbReference type="EMBL" id="JAXGFP010000003">
    <property type="protein sequence ID" value="MEG3183585.1"/>
    <property type="molecule type" value="Genomic_DNA"/>
</dbReference>
<keyword evidence="4" id="KW-1185">Reference proteome</keyword>
<dbReference type="PROSITE" id="PS50994">
    <property type="entry name" value="INTEGRASE"/>
    <property type="match status" value="1"/>
</dbReference>
<organism evidence="3 4">
    <name type="scientific">Novilysobacter erysipheiresistens</name>
    <dbReference type="NCBI Taxonomy" id="1749332"/>
    <lineage>
        <taxon>Bacteria</taxon>
        <taxon>Pseudomonadati</taxon>
        <taxon>Pseudomonadota</taxon>
        <taxon>Gammaproteobacteria</taxon>
        <taxon>Lysobacterales</taxon>
        <taxon>Lysobacteraceae</taxon>
        <taxon>Novilysobacter</taxon>
    </lineage>
</organism>
<dbReference type="Proteomes" id="UP001355056">
    <property type="component" value="Unassembled WGS sequence"/>
</dbReference>
<dbReference type="InterPro" id="IPR036397">
    <property type="entry name" value="RNaseH_sf"/>
</dbReference>
<feature type="domain" description="Integrase catalytic" evidence="2">
    <location>
        <begin position="442"/>
        <end position="646"/>
    </location>
</feature>
<evidence type="ECO:0000313" key="4">
    <source>
        <dbReference type="Proteomes" id="UP001355056"/>
    </source>
</evidence>
<reference evidence="3 4" key="1">
    <citation type="journal article" date="2016" name="Int. J. Syst. Evol. Microbiol.">
        <title>Lysobacter erysipheiresistens sp. nov., an antagonist of powdery mildew, isolated from tobacco-cultivated soil.</title>
        <authorList>
            <person name="Xie B."/>
            <person name="Li T."/>
            <person name="Lin X."/>
            <person name="Wang C.J."/>
            <person name="Chen Y.J."/>
            <person name="Liu W.J."/>
            <person name="Zhao Z.W."/>
        </authorList>
    </citation>
    <scope>NUCLEOTIDE SEQUENCE [LARGE SCALE GENOMIC DNA]</scope>
    <source>
        <strain evidence="3 4">RS-LYSO-3</strain>
    </source>
</reference>